<dbReference type="PANTHER" id="PTHR38733:SF1">
    <property type="entry name" value="TYPE IV METHYL-DIRECTED RESTRICTION ENZYME ECOKMCRBC"/>
    <property type="match status" value="1"/>
</dbReference>
<accession>A0AA46WXM7</accession>
<dbReference type="Proteomes" id="UP001162740">
    <property type="component" value="Chromosome"/>
</dbReference>
<dbReference type="Gene3D" id="3.90.320.10">
    <property type="match status" value="1"/>
</dbReference>
<dbReference type="REBASE" id="674031">
    <property type="entry name" value="RrhGD02McrBCP"/>
</dbReference>
<organism evidence="1 2">
    <name type="scientific">Rhodococcus rhodochrous</name>
    <dbReference type="NCBI Taxonomy" id="1829"/>
    <lineage>
        <taxon>Bacteria</taxon>
        <taxon>Bacillati</taxon>
        <taxon>Actinomycetota</taxon>
        <taxon>Actinomycetes</taxon>
        <taxon>Mycobacteriales</taxon>
        <taxon>Nocardiaceae</taxon>
        <taxon>Rhodococcus</taxon>
    </lineage>
</organism>
<dbReference type="Pfam" id="PF10117">
    <property type="entry name" value="McrBC"/>
    <property type="match status" value="1"/>
</dbReference>
<dbReference type="AlphaFoldDB" id="A0AA46WXM7"/>
<evidence type="ECO:0000313" key="1">
    <source>
        <dbReference type="EMBL" id="UZF46323.1"/>
    </source>
</evidence>
<proteinExistence type="predicted"/>
<reference evidence="1 2" key="1">
    <citation type="journal article" date="2021" name="Front. Microbiol.">
        <title>Bacterial Transformation of Aromatic Monomers in Softwood Black Liquor.</title>
        <authorList>
            <person name="Navas L.E."/>
            <person name="Dexter G."/>
            <person name="Liu J."/>
            <person name="Levy-Booth D."/>
            <person name="Cho M."/>
            <person name="Jang S.K."/>
            <person name="Mansfield S.D."/>
            <person name="Renneckar S."/>
            <person name="Mohn W.W."/>
            <person name="Eltis L.D."/>
        </authorList>
    </citation>
    <scope>NUCLEOTIDE SEQUENCE [LARGE SCALE GENOMIC DNA]</scope>
    <source>
        <strain evidence="1 2">GD02</strain>
    </source>
</reference>
<gene>
    <name evidence="1" type="ORF">KUM34_006510</name>
</gene>
<dbReference type="InterPro" id="IPR011604">
    <property type="entry name" value="PDDEXK-like_dom_sf"/>
</dbReference>
<dbReference type="InterPro" id="IPR019292">
    <property type="entry name" value="McrC"/>
</dbReference>
<dbReference type="PANTHER" id="PTHR38733">
    <property type="entry name" value="PROTEIN MCRC"/>
    <property type="match status" value="1"/>
</dbReference>
<evidence type="ECO:0000313" key="2">
    <source>
        <dbReference type="Proteomes" id="UP001162740"/>
    </source>
</evidence>
<name>A0AA46WXM7_RHORH</name>
<dbReference type="RefSeq" id="WP_229582404.1">
    <property type="nucleotide sequence ID" value="NZ_CP083974.1"/>
</dbReference>
<sequence>MSVLFEHQSDESLSLTRRQAEELQQTGYVDVQPLPGDRWRVSAKNYVGTLVSDGLELLIRPKIEPDNLFLLLEPGLPANAWRNEAFEYGASSNLLPAVISFFARTVEGTLRRGVLRSYEQREEALVALRGRPNLTGQFRNPGVLTPTSCSFDDFSENIAENRALRSAVRAALRVPLIDAGTRRRLMQQLIALEGVDDIHVHPESIDSIPFTRLNRHYAPALRLARLVLANLTLTDVHGTVQASSFMVDMNDLFQRFITERLRRMLRGTLDVIGEPTVHLGTGRSVTMLPDMVFRTPGGRHVYVADIKYKLTDDARARSQDYYQLLAYTTAMDLPEGMLIYCRRQDTTALRTVTVRNADKRLVCCPIDLTGTPEDVERELTALAERIATTAFGGDRNELRWFQPR</sequence>
<protein>
    <submittedName>
        <fullName evidence="1">McrC family protein</fullName>
    </submittedName>
</protein>
<dbReference type="EMBL" id="CP083974">
    <property type="protein sequence ID" value="UZF46323.1"/>
    <property type="molecule type" value="Genomic_DNA"/>
</dbReference>